<name>A0ABQ5BI83_9ASTR</name>
<sequence length="804" mass="92206">MFAAIETRFRGNEATKKIQKTLLKQQYENSSASSIESLDSIFNRLQKIVSRLEILGVVISQEDLNLKFLSSLPPEWNTHVVVWMNKAEIETISIDDLYNNFKIIEQCGIRAFALRNFDLEVIEFESAQSNTTAKLPILKLVVNAVRGKPLMDDKGFVDSGCSRHMTGNIAYLSDFKEFDGGYVTFGGGAHGGRISGKGTLKTDSLDFEDVYFVNELNFNLFSVSQMCDKKNYVLFTDTECLVLSPNFKLPDESQILLKIPRKDNMYSFDMKNIVPKESLTCLVAKATLDESMLWHRRLGHINFKNINKLVKDNLVRGLPTKRFENDQTCVACLKGKQHRASCKSKVLNLITKPLFMLHMDLFGPTFVSSLMHKKYCLVVTDDYSRFTWVFFLATKDETSEILKNFIKEIENLVDKKVKIIRYDNGTEFKNKVMDNFCKEKGCDKQCGQEATSRNPTLSKSRFSGTYRTLPIGKLQAHWTLQLAVFQKQDQDEPQTAWTTLISNYTSKEFVLHPGSIIQTNPKTCLCIFYGFSAYIAQIDVKLPIWGTLLVRSARIAGLGGAESSRGWGGVGGRIDLKLLRNPAQSTNGGLIRRLYKALERQNSTKQQERHPISIAGYDTIGYTNLLWQYLHQKEDGIFISQDKYVDEILKKFNYIDVKSTSTLVDLEKPLVKDGDANECLWRRKPLEFSVGDYVSLKVSPWKGVVRFWKKGKLAPRFVRPFKVIEKKCLADPTLKVPLDEIQVDAKLNFMEEPVEILEREFKKLKRSRIAIVKVWWNSKRRPEFTLEREDQMKLKYPHLFSADK</sequence>
<dbReference type="Pfam" id="PF13976">
    <property type="entry name" value="gag_pre-integrs"/>
    <property type="match status" value="1"/>
</dbReference>
<dbReference type="Pfam" id="PF14223">
    <property type="entry name" value="Retrotran_gag_2"/>
    <property type="match status" value="1"/>
</dbReference>
<dbReference type="SUPFAM" id="SSF53098">
    <property type="entry name" value="Ribonuclease H-like"/>
    <property type="match status" value="1"/>
</dbReference>
<comment type="caution">
    <text evidence="3">The sequence shown here is derived from an EMBL/GenBank/DDBJ whole genome shotgun (WGS) entry which is preliminary data.</text>
</comment>
<dbReference type="InterPro" id="IPR012337">
    <property type="entry name" value="RNaseH-like_sf"/>
</dbReference>
<evidence type="ECO:0000313" key="4">
    <source>
        <dbReference type="Proteomes" id="UP001151760"/>
    </source>
</evidence>
<dbReference type="InterPro" id="IPR036397">
    <property type="entry name" value="RNaseH_sf"/>
</dbReference>
<keyword evidence="1" id="KW-0378">Hydrolase</keyword>
<dbReference type="InterPro" id="IPR054722">
    <property type="entry name" value="PolX-like_BBD"/>
</dbReference>
<feature type="domain" description="Integrase catalytic" evidence="2">
    <location>
        <begin position="349"/>
        <end position="441"/>
    </location>
</feature>
<dbReference type="Pfam" id="PF00665">
    <property type="entry name" value="rve"/>
    <property type="match status" value="1"/>
</dbReference>
<gene>
    <name evidence="3" type="ORF">Tco_0860814</name>
</gene>
<dbReference type="InterPro" id="IPR025724">
    <property type="entry name" value="GAG-pre-integrase_dom"/>
</dbReference>
<reference evidence="3" key="2">
    <citation type="submission" date="2022-01" db="EMBL/GenBank/DDBJ databases">
        <authorList>
            <person name="Yamashiro T."/>
            <person name="Shiraishi A."/>
            <person name="Satake H."/>
            <person name="Nakayama K."/>
        </authorList>
    </citation>
    <scope>NUCLEOTIDE SEQUENCE</scope>
</reference>
<accession>A0ABQ5BI83</accession>
<dbReference type="Pfam" id="PF22936">
    <property type="entry name" value="Pol_BBD"/>
    <property type="match status" value="1"/>
</dbReference>
<evidence type="ECO:0000256" key="1">
    <source>
        <dbReference type="ARBA" id="ARBA00022670"/>
    </source>
</evidence>
<keyword evidence="1" id="KW-0645">Protease</keyword>
<dbReference type="EMBL" id="BQNB010013258">
    <property type="protein sequence ID" value="GJT13772.1"/>
    <property type="molecule type" value="Genomic_DNA"/>
</dbReference>
<dbReference type="Proteomes" id="UP001151760">
    <property type="component" value="Unassembled WGS sequence"/>
</dbReference>
<protein>
    <submittedName>
        <fullName evidence="3">Ribonuclease H-like domain-containing protein</fullName>
    </submittedName>
</protein>
<dbReference type="PANTHER" id="PTHR42648:SF32">
    <property type="entry name" value="RIBONUCLEASE H-LIKE DOMAIN, GAG-PRE-INTEGRASE DOMAIN PROTEIN-RELATED"/>
    <property type="match status" value="1"/>
</dbReference>
<keyword evidence="4" id="KW-1185">Reference proteome</keyword>
<proteinExistence type="predicted"/>
<dbReference type="PANTHER" id="PTHR42648">
    <property type="entry name" value="TRANSPOSASE, PUTATIVE-RELATED"/>
    <property type="match status" value="1"/>
</dbReference>
<evidence type="ECO:0000259" key="2">
    <source>
        <dbReference type="PROSITE" id="PS50994"/>
    </source>
</evidence>
<reference evidence="3" key="1">
    <citation type="journal article" date="2022" name="Int. J. Mol. Sci.">
        <title>Draft Genome of Tanacetum Coccineum: Genomic Comparison of Closely Related Tanacetum-Family Plants.</title>
        <authorList>
            <person name="Yamashiro T."/>
            <person name="Shiraishi A."/>
            <person name="Nakayama K."/>
            <person name="Satake H."/>
        </authorList>
    </citation>
    <scope>NUCLEOTIDE SEQUENCE</scope>
</reference>
<organism evidence="3 4">
    <name type="scientific">Tanacetum coccineum</name>
    <dbReference type="NCBI Taxonomy" id="301880"/>
    <lineage>
        <taxon>Eukaryota</taxon>
        <taxon>Viridiplantae</taxon>
        <taxon>Streptophyta</taxon>
        <taxon>Embryophyta</taxon>
        <taxon>Tracheophyta</taxon>
        <taxon>Spermatophyta</taxon>
        <taxon>Magnoliopsida</taxon>
        <taxon>eudicotyledons</taxon>
        <taxon>Gunneridae</taxon>
        <taxon>Pentapetalae</taxon>
        <taxon>asterids</taxon>
        <taxon>campanulids</taxon>
        <taxon>Asterales</taxon>
        <taxon>Asteraceae</taxon>
        <taxon>Asteroideae</taxon>
        <taxon>Anthemideae</taxon>
        <taxon>Anthemidinae</taxon>
        <taxon>Tanacetum</taxon>
    </lineage>
</organism>
<dbReference type="Gene3D" id="3.30.420.10">
    <property type="entry name" value="Ribonuclease H-like superfamily/Ribonuclease H"/>
    <property type="match status" value="1"/>
</dbReference>
<evidence type="ECO:0000313" key="3">
    <source>
        <dbReference type="EMBL" id="GJT13772.1"/>
    </source>
</evidence>
<dbReference type="InterPro" id="IPR039537">
    <property type="entry name" value="Retrotran_Ty1/copia-like"/>
</dbReference>
<dbReference type="PROSITE" id="PS50994">
    <property type="entry name" value="INTEGRASE"/>
    <property type="match status" value="1"/>
</dbReference>
<dbReference type="InterPro" id="IPR001584">
    <property type="entry name" value="Integrase_cat-core"/>
</dbReference>